<evidence type="ECO:0000313" key="3">
    <source>
        <dbReference type="Proteomes" id="UP000680750"/>
    </source>
</evidence>
<dbReference type="PANTHER" id="PTHR43798">
    <property type="entry name" value="MONOACYLGLYCEROL LIPASE"/>
    <property type="match status" value="1"/>
</dbReference>
<name>A0A810L157_9ACTN</name>
<keyword evidence="3" id="KW-1185">Reference proteome</keyword>
<dbReference type="Gene3D" id="3.40.50.1820">
    <property type="entry name" value="alpha/beta hydrolase"/>
    <property type="match status" value="1"/>
</dbReference>
<dbReference type="AlphaFoldDB" id="A0A810L157"/>
<dbReference type="GO" id="GO:0003824">
    <property type="term" value="F:catalytic activity"/>
    <property type="evidence" value="ECO:0007669"/>
    <property type="project" value="UniProtKB-ARBA"/>
</dbReference>
<feature type="domain" description="AB hydrolase-1" evidence="1">
    <location>
        <begin position="31"/>
        <end position="285"/>
    </location>
</feature>
<dbReference type="KEGG" id="aser:Asera_33680"/>
<organism evidence="2 3">
    <name type="scientific">Actinocatenispora sera</name>
    <dbReference type="NCBI Taxonomy" id="390989"/>
    <lineage>
        <taxon>Bacteria</taxon>
        <taxon>Bacillati</taxon>
        <taxon>Actinomycetota</taxon>
        <taxon>Actinomycetes</taxon>
        <taxon>Micromonosporales</taxon>
        <taxon>Micromonosporaceae</taxon>
        <taxon>Actinocatenispora</taxon>
    </lineage>
</organism>
<accession>A0A810L157</accession>
<dbReference type="RefSeq" id="WP_051802058.1">
    <property type="nucleotide sequence ID" value="NZ_AP023354.1"/>
</dbReference>
<evidence type="ECO:0000259" key="1">
    <source>
        <dbReference type="Pfam" id="PF12697"/>
    </source>
</evidence>
<dbReference type="EMBL" id="AP023354">
    <property type="protein sequence ID" value="BCJ29260.1"/>
    <property type="molecule type" value="Genomic_DNA"/>
</dbReference>
<dbReference type="InterPro" id="IPR000073">
    <property type="entry name" value="AB_hydrolase_1"/>
</dbReference>
<evidence type="ECO:0000313" key="2">
    <source>
        <dbReference type="EMBL" id="BCJ29260.1"/>
    </source>
</evidence>
<proteinExistence type="predicted"/>
<dbReference type="Proteomes" id="UP000680750">
    <property type="component" value="Chromosome"/>
</dbReference>
<dbReference type="InterPro" id="IPR029058">
    <property type="entry name" value="AB_hydrolase_fold"/>
</dbReference>
<gene>
    <name evidence="2" type="ORF">Asera_33680</name>
</gene>
<reference evidence="2" key="1">
    <citation type="submission" date="2020-08" db="EMBL/GenBank/DDBJ databases">
        <title>Whole genome shotgun sequence of Actinocatenispora sera NBRC 101916.</title>
        <authorList>
            <person name="Komaki H."/>
            <person name="Tamura T."/>
        </authorList>
    </citation>
    <scope>NUCLEOTIDE SEQUENCE</scope>
    <source>
        <strain evidence="2">NBRC 101916</strain>
    </source>
</reference>
<dbReference type="Pfam" id="PF12697">
    <property type="entry name" value="Abhydrolase_6"/>
    <property type="match status" value="1"/>
</dbReference>
<sequence length="304" mass="31824">MPAADPRTVIAADGTRLAAHVSGPADAHTTLILAHGWTLNSAAWRPVTAQLHRIAPWLRVVAYDQRHHGGSGRGDTALSIDLLGADLGAVVDQLAPHGRLLLGGHSMGGMTVLALAATRPELIADRVDGVLLVGTSAGDLAADRGGLLTLFGGPVGTVLATCSSIVDGARRFAAPVLPAYRRALAPLLFGPITAPEVVRVGTELIFGCQIRTVVEFVPALREHDKRTDLGALDAVPVHVMVGRYDRLTPPRHARYLAEHIDGAQLTVLPHCGHMLTLECPQLLARSIVALATGGKGDRDASIPA</sequence>
<dbReference type="SUPFAM" id="SSF53474">
    <property type="entry name" value="alpha/beta-Hydrolases"/>
    <property type="match status" value="1"/>
</dbReference>
<dbReference type="InterPro" id="IPR050266">
    <property type="entry name" value="AB_hydrolase_sf"/>
</dbReference>
<protein>
    <recommendedName>
        <fullName evidence="1">AB hydrolase-1 domain-containing protein</fullName>
    </recommendedName>
</protein>